<evidence type="ECO:0000256" key="1">
    <source>
        <dbReference type="ARBA" id="ARBA00004496"/>
    </source>
</evidence>
<dbReference type="InterPro" id="IPR019844">
    <property type="entry name" value="CSD_CS"/>
</dbReference>
<feature type="domain" description="CSD" evidence="4">
    <location>
        <begin position="19"/>
        <end position="84"/>
    </location>
</feature>
<comment type="caution">
    <text evidence="5">The sequence shown here is derived from an EMBL/GenBank/DDBJ whole genome shotgun (WGS) entry which is preliminary data.</text>
</comment>
<dbReference type="PRINTS" id="PR00050">
    <property type="entry name" value="COLDSHOCK"/>
</dbReference>
<proteinExistence type="predicted"/>
<dbReference type="AlphaFoldDB" id="A0A7K0C223"/>
<evidence type="ECO:0000256" key="2">
    <source>
        <dbReference type="ARBA" id="ARBA00022490"/>
    </source>
</evidence>
<dbReference type="FunFam" id="2.40.50.140:FF:000006">
    <property type="entry name" value="Cold shock protein CspC"/>
    <property type="match status" value="1"/>
</dbReference>
<evidence type="ECO:0000256" key="3">
    <source>
        <dbReference type="RuleBase" id="RU000408"/>
    </source>
</evidence>
<protein>
    <submittedName>
        <fullName evidence="5">Cold shock protein CapB</fullName>
    </submittedName>
</protein>
<dbReference type="GO" id="GO:0003676">
    <property type="term" value="F:nucleic acid binding"/>
    <property type="evidence" value="ECO:0007669"/>
    <property type="project" value="InterPro"/>
</dbReference>
<evidence type="ECO:0000259" key="4">
    <source>
        <dbReference type="PROSITE" id="PS51857"/>
    </source>
</evidence>
<dbReference type="PROSITE" id="PS51857">
    <property type="entry name" value="CSD_2"/>
    <property type="match status" value="1"/>
</dbReference>
<reference evidence="5 6" key="1">
    <citation type="submission" date="2019-10" db="EMBL/GenBank/DDBJ databases">
        <title>Actinomadura rubteroloni sp. nov. and Actinomadura macrotermitis sp. nov., isolated from the gut of fungus growing-termite Macrotermes natalensis.</title>
        <authorList>
            <person name="Benndorf R."/>
            <person name="Martin K."/>
            <person name="Kuefner M."/>
            <person name="De Beer W."/>
            <person name="Kaster A.-K."/>
            <person name="Vollmers J."/>
            <person name="Poulsen M."/>
            <person name="Beemelmanns C."/>
        </authorList>
    </citation>
    <scope>NUCLEOTIDE SEQUENCE [LARGE SCALE GENOMIC DNA]</scope>
    <source>
        <strain evidence="5 6">RB68</strain>
    </source>
</reference>
<dbReference type="GO" id="GO:0005737">
    <property type="term" value="C:cytoplasm"/>
    <property type="evidence" value="ECO:0007669"/>
    <property type="project" value="UniProtKB-SubCell"/>
</dbReference>
<organism evidence="5 6">
    <name type="scientific">Actinomadura macrotermitis</name>
    <dbReference type="NCBI Taxonomy" id="2585200"/>
    <lineage>
        <taxon>Bacteria</taxon>
        <taxon>Bacillati</taxon>
        <taxon>Actinomycetota</taxon>
        <taxon>Actinomycetes</taxon>
        <taxon>Streptosporangiales</taxon>
        <taxon>Thermomonosporaceae</taxon>
        <taxon>Actinomadura</taxon>
    </lineage>
</organism>
<dbReference type="PANTHER" id="PTHR46565:SF20">
    <property type="entry name" value="COLD SHOCK DOMAIN-CONTAINING PROTEIN 4"/>
    <property type="match status" value="1"/>
</dbReference>
<dbReference type="PROSITE" id="PS00352">
    <property type="entry name" value="CSD_1"/>
    <property type="match status" value="1"/>
</dbReference>
<evidence type="ECO:0000313" key="6">
    <source>
        <dbReference type="Proteomes" id="UP000487268"/>
    </source>
</evidence>
<sequence>MIGVDYHPLGEIGDSVSNRQTGTVKFFNDEKGFGFIAPDGGGEDLFVHFKAIEVDGFKALKEGQKVSFVAEQGQKGMQAAQVRPE</sequence>
<dbReference type="EMBL" id="WEGH01000003">
    <property type="protein sequence ID" value="MQY07440.1"/>
    <property type="molecule type" value="Genomic_DNA"/>
</dbReference>
<dbReference type="PANTHER" id="PTHR46565">
    <property type="entry name" value="COLD SHOCK DOMAIN PROTEIN 2"/>
    <property type="match status" value="1"/>
</dbReference>
<dbReference type="Gene3D" id="2.40.50.140">
    <property type="entry name" value="Nucleic acid-binding proteins"/>
    <property type="match status" value="1"/>
</dbReference>
<name>A0A7K0C223_9ACTN</name>
<comment type="subcellular location">
    <subcellularLocation>
        <location evidence="1 3">Cytoplasm</location>
    </subcellularLocation>
</comment>
<keyword evidence="2" id="KW-0963">Cytoplasm</keyword>
<accession>A0A7K0C223</accession>
<dbReference type="InterPro" id="IPR002059">
    <property type="entry name" value="CSP_DNA-bd"/>
</dbReference>
<dbReference type="Pfam" id="PF00313">
    <property type="entry name" value="CSD"/>
    <property type="match status" value="1"/>
</dbReference>
<dbReference type="SMART" id="SM00357">
    <property type="entry name" value="CSP"/>
    <property type="match status" value="1"/>
</dbReference>
<dbReference type="InterPro" id="IPR012340">
    <property type="entry name" value="NA-bd_OB-fold"/>
</dbReference>
<dbReference type="Proteomes" id="UP000487268">
    <property type="component" value="Unassembled WGS sequence"/>
</dbReference>
<evidence type="ECO:0000313" key="5">
    <source>
        <dbReference type="EMBL" id="MQY07440.1"/>
    </source>
</evidence>
<dbReference type="InterPro" id="IPR011129">
    <property type="entry name" value="CSD"/>
</dbReference>
<dbReference type="SUPFAM" id="SSF50249">
    <property type="entry name" value="Nucleic acid-binding proteins"/>
    <property type="match status" value="1"/>
</dbReference>
<keyword evidence="6" id="KW-1185">Reference proteome</keyword>
<gene>
    <name evidence="5" type="primary">capB</name>
    <name evidence="5" type="ORF">ACRB68_55400</name>
</gene>
<dbReference type="CDD" id="cd04458">
    <property type="entry name" value="CSP_CDS"/>
    <property type="match status" value="1"/>
</dbReference>